<proteinExistence type="evidence at transcript level"/>
<evidence type="ECO:0000256" key="1">
    <source>
        <dbReference type="SAM" id="MobiDB-lite"/>
    </source>
</evidence>
<name>L7LQZ4_RHIPC</name>
<dbReference type="AlphaFoldDB" id="L7LQZ4"/>
<feature type="compositionally biased region" description="Basic residues" evidence="1">
    <location>
        <begin position="223"/>
        <end position="232"/>
    </location>
</feature>
<feature type="region of interest" description="Disordered" evidence="1">
    <location>
        <begin position="223"/>
        <end position="249"/>
    </location>
</feature>
<accession>L7LQZ4</accession>
<reference evidence="2" key="2">
    <citation type="journal article" date="2015" name="J. Proteomics">
        <title>Sexual differences in the sialomes of the zebra tick, Rhipicephalus pulchellus.</title>
        <authorList>
            <person name="Tan A.W."/>
            <person name="Francischetti I.M."/>
            <person name="Slovak M."/>
            <person name="Kini R.M."/>
            <person name="Ribeiro J.M."/>
        </authorList>
    </citation>
    <scope>NUCLEOTIDE SEQUENCE</scope>
    <source>
        <tissue evidence="2">Salivary gland</tissue>
    </source>
</reference>
<sequence>MIKQDITVGILFFFVVRIEGNKEKDKGSCGQVNITKAAEDIASVRGEQIIKVSFTEADGRSSWEPTTVTVGKMQFEKECKHTKKFNYTTCHDLYWWYMPCGLATPFNLTLNTTVFYKNERHLNVTLDLNNAAYNFWNPDDVKNDTYMQNETQSTSCNFTVEIQFQGQFYYEVKSARGDSPNKESLYVLNLARRESRLFRHGPTGLSYNISGYLKHEVVCPRQNHTKGKTLSKKKAEKEPFKKMKKRNAV</sequence>
<evidence type="ECO:0000313" key="2">
    <source>
        <dbReference type="EMBL" id="JAA54110.1"/>
    </source>
</evidence>
<reference evidence="2" key="1">
    <citation type="submission" date="2012-11" db="EMBL/GenBank/DDBJ databases">
        <authorList>
            <person name="Lucero-Rivera Y.E."/>
            <person name="Tovar-Ramirez D."/>
        </authorList>
    </citation>
    <scope>NUCLEOTIDE SEQUENCE</scope>
    <source>
        <tissue evidence="2">Salivary gland</tissue>
    </source>
</reference>
<organism evidence="2">
    <name type="scientific">Rhipicephalus pulchellus</name>
    <name type="common">Yellow backed tick</name>
    <name type="synonym">Dermacentor pulchellus</name>
    <dbReference type="NCBI Taxonomy" id="72859"/>
    <lineage>
        <taxon>Eukaryota</taxon>
        <taxon>Metazoa</taxon>
        <taxon>Ecdysozoa</taxon>
        <taxon>Arthropoda</taxon>
        <taxon>Chelicerata</taxon>
        <taxon>Arachnida</taxon>
        <taxon>Acari</taxon>
        <taxon>Parasitiformes</taxon>
        <taxon>Ixodida</taxon>
        <taxon>Ixodoidea</taxon>
        <taxon>Ixodidae</taxon>
        <taxon>Rhipicephalinae</taxon>
        <taxon>Rhipicephalus</taxon>
        <taxon>Rhipicephalus</taxon>
    </lineage>
</organism>
<protein>
    <submittedName>
        <fullName evidence="2">Putative da-p36 protein</fullName>
    </submittedName>
</protein>
<dbReference type="EMBL" id="GACK01010924">
    <property type="protein sequence ID" value="JAA54110.1"/>
    <property type="molecule type" value="mRNA"/>
</dbReference>